<dbReference type="AlphaFoldDB" id="A0A2T1LTG6"/>
<accession>A0A2T1LTG6</accession>
<name>A0A2T1LTG6_9CHRO</name>
<comment type="caution">
    <text evidence="1">The sequence shown here is derived from an EMBL/GenBank/DDBJ whole genome shotgun (WGS) entry which is preliminary data.</text>
</comment>
<sequence length="64" mass="7496">MLWLPTGNEKMDEQTINNFLISRQALEDFLDLKITPQEYIDTLDGCDLKIDDYLDDVSFNLQNL</sequence>
<organism evidence="1 2">
    <name type="scientific">Aphanothece hegewaldii CCALA 016</name>
    <dbReference type="NCBI Taxonomy" id="2107694"/>
    <lineage>
        <taxon>Bacteria</taxon>
        <taxon>Bacillati</taxon>
        <taxon>Cyanobacteriota</taxon>
        <taxon>Cyanophyceae</taxon>
        <taxon>Oscillatoriophycideae</taxon>
        <taxon>Chroococcales</taxon>
        <taxon>Aphanothecaceae</taxon>
        <taxon>Aphanothece</taxon>
    </lineage>
</organism>
<dbReference type="Proteomes" id="UP000239001">
    <property type="component" value="Unassembled WGS sequence"/>
</dbReference>
<dbReference type="EMBL" id="PXOH01000029">
    <property type="protein sequence ID" value="PSF33634.1"/>
    <property type="molecule type" value="Genomic_DNA"/>
</dbReference>
<reference evidence="1 2" key="2">
    <citation type="submission" date="2018-03" db="EMBL/GenBank/DDBJ databases">
        <authorList>
            <person name="Keele B.F."/>
        </authorList>
    </citation>
    <scope>NUCLEOTIDE SEQUENCE [LARGE SCALE GENOMIC DNA]</scope>
    <source>
        <strain evidence="1 2">CCALA 016</strain>
    </source>
</reference>
<reference evidence="1 2" key="1">
    <citation type="submission" date="2018-03" db="EMBL/GenBank/DDBJ databases">
        <title>The ancient ancestry and fast evolution of plastids.</title>
        <authorList>
            <person name="Moore K.R."/>
            <person name="Magnabosco C."/>
            <person name="Momper L."/>
            <person name="Gold D.A."/>
            <person name="Bosak T."/>
            <person name="Fournier G.P."/>
        </authorList>
    </citation>
    <scope>NUCLEOTIDE SEQUENCE [LARGE SCALE GENOMIC DNA]</scope>
    <source>
        <strain evidence="1 2">CCALA 016</strain>
    </source>
</reference>
<gene>
    <name evidence="1" type="ORF">C7H19_19810</name>
</gene>
<keyword evidence="2" id="KW-1185">Reference proteome</keyword>
<evidence type="ECO:0000313" key="1">
    <source>
        <dbReference type="EMBL" id="PSF33634.1"/>
    </source>
</evidence>
<protein>
    <submittedName>
        <fullName evidence="1">Uncharacterized protein</fullName>
    </submittedName>
</protein>
<proteinExistence type="predicted"/>
<evidence type="ECO:0000313" key="2">
    <source>
        <dbReference type="Proteomes" id="UP000239001"/>
    </source>
</evidence>